<reference evidence="10 11" key="1">
    <citation type="submission" date="2016-11" db="EMBL/GenBank/DDBJ databases">
        <title>Comparative genomics of Acidibacillus ferroxidans species.</title>
        <authorList>
            <person name="Oliveira G."/>
            <person name="Nunes G."/>
            <person name="Oliveira R."/>
            <person name="Araujo F."/>
            <person name="Salim A."/>
            <person name="Scholte L."/>
            <person name="Morais D."/>
            <person name="Nancucheo I."/>
            <person name="Johnson D.B."/>
            <person name="Grail B."/>
            <person name="Bittencourt J."/>
            <person name="Valadares R."/>
        </authorList>
    </citation>
    <scope>NUCLEOTIDE SEQUENCE [LARGE SCALE GENOMIC DNA]</scope>
    <source>
        <strain evidence="10 11">Y002</strain>
    </source>
</reference>
<gene>
    <name evidence="8" type="primary">trpS</name>
    <name evidence="10" type="ORF">BM613_12615</name>
</gene>
<sequence length="331" mass="37316">MTRRRVFSGIQPSGQITLGNYLGALKQFVHLQEEADAYYCVVDLHAITVPQDPKLLRERILDLASLYIAVGLDPHKSTLFVQSDVSEHSELGWILQCNAHMGELSRMTQYKEKAEGKEHVSVGLFTYPALMAADILLYQTNFVPVGEDQKQHLELTRDIAERFNNRFGETFVLPEVLMMEQGARIMSLDDPTKKMSKSNPNPQSRIEMLDTPDAIRKKLSRAVTDSDREVRFDPVNKPAVSNLLVIYSLSADKSIQTLESEYQGRGYGEFKKDLAEVLVETLTPIQERYTQIRNSGEIQDLLKQGADRARQVAAATMERVKRQVGLGGTTL</sequence>
<dbReference type="CDD" id="cd00806">
    <property type="entry name" value="TrpRS_core"/>
    <property type="match status" value="1"/>
</dbReference>
<dbReference type="InterPro" id="IPR014729">
    <property type="entry name" value="Rossmann-like_a/b/a_fold"/>
</dbReference>
<comment type="caution">
    <text evidence="10">The sequence shown here is derived from an EMBL/GenBank/DDBJ whole genome shotgun (WGS) entry which is preliminary data.</text>
</comment>
<feature type="binding site" evidence="8">
    <location>
        <position position="134"/>
    </location>
    <ligand>
        <name>L-tryptophan</name>
        <dbReference type="ChEBI" id="CHEBI:57912"/>
    </ligand>
</feature>
<comment type="subunit">
    <text evidence="8">Homodimer.</text>
</comment>
<evidence type="ECO:0000256" key="5">
    <source>
        <dbReference type="ARBA" id="ARBA00022917"/>
    </source>
</evidence>
<dbReference type="SUPFAM" id="SSF52374">
    <property type="entry name" value="Nucleotidylyl transferase"/>
    <property type="match status" value="1"/>
</dbReference>
<name>A0A2U3D5V8_SULT2</name>
<evidence type="ECO:0000256" key="4">
    <source>
        <dbReference type="ARBA" id="ARBA00022840"/>
    </source>
</evidence>
<comment type="similarity">
    <text evidence="1 8 9">Belongs to the class-I aminoacyl-tRNA synthetase family.</text>
</comment>
<dbReference type="InterPro" id="IPR050203">
    <property type="entry name" value="Trp-tRNA_synthetase"/>
</dbReference>
<feature type="binding site" evidence="8">
    <location>
        <position position="185"/>
    </location>
    <ligand>
        <name>ATP</name>
        <dbReference type="ChEBI" id="CHEBI:30616"/>
    </ligand>
</feature>
<dbReference type="Gene3D" id="1.10.240.10">
    <property type="entry name" value="Tyrosyl-Transfer RNA Synthetase"/>
    <property type="match status" value="1"/>
</dbReference>
<keyword evidence="3 8" id="KW-0547">Nucleotide-binding</keyword>
<dbReference type="InterPro" id="IPR002305">
    <property type="entry name" value="aa-tRNA-synth_Ic"/>
</dbReference>
<evidence type="ECO:0000256" key="1">
    <source>
        <dbReference type="ARBA" id="ARBA00005594"/>
    </source>
</evidence>
<keyword evidence="8" id="KW-0963">Cytoplasm</keyword>
<dbReference type="PANTHER" id="PTHR43766:SF1">
    <property type="entry name" value="TRYPTOPHAN--TRNA LIGASE, MITOCHONDRIAL"/>
    <property type="match status" value="1"/>
</dbReference>
<dbReference type="FunFam" id="1.10.240.10:FF:000002">
    <property type="entry name" value="Tryptophan--tRNA ligase"/>
    <property type="match status" value="1"/>
</dbReference>
<evidence type="ECO:0000256" key="3">
    <source>
        <dbReference type="ARBA" id="ARBA00022741"/>
    </source>
</evidence>
<evidence type="ECO:0000256" key="9">
    <source>
        <dbReference type="RuleBase" id="RU363036"/>
    </source>
</evidence>
<evidence type="ECO:0000313" key="11">
    <source>
        <dbReference type="Proteomes" id="UP000245380"/>
    </source>
</evidence>
<dbReference type="OrthoDB" id="9801042at2"/>
<evidence type="ECO:0000256" key="7">
    <source>
        <dbReference type="ARBA" id="ARBA00049929"/>
    </source>
</evidence>
<dbReference type="PANTHER" id="PTHR43766">
    <property type="entry name" value="TRYPTOPHAN--TRNA LIGASE, MITOCHONDRIAL"/>
    <property type="match status" value="1"/>
</dbReference>
<dbReference type="InterPro" id="IPR001412">
    <property type="entry name" value="aa-tRNA-synth_I_CS"/>
</dbReference>
<keyword evidence="5 8" id="KW-0648">Protein biosynthesis</keyword>
<proteinExistence type="inferred from homology"/>
<dbReference type="EMBL" id="MPDK01000031">
    <property type="protein sequence ID" value="PWI56665.1"/>
    <property type="molecule type" value="Genomic_DNA"/>
</dbReference>
<evidence type="ECO:0000313" key="10">
    <source>
        <dbReference type="EMBL" id="PWI56665.1"/>
    </source>
</evidence>
<comment type="function">
    <text evidence="8">Catalyzes the attachment of tryptophan to tRNA(Trp).</text>
</comment>
<comment type="catalytic activity">
    <reaction evidence="7 8">
        <text>tRNA(Trp) + L-tryptophan + ATP = L-tryptophyl-tRNA(Trp) + AMP + diphosphate + H(+)</text>
        <dbReference type="Rhea" id="RHEA:24080"/>
        <dbReference type="Rhea" id="RHEA-COMP:9671"/>
        <dbReference type="Rhea" id="RHEA-COMP:9705"/>
        <dbReference type="ChEBI" id="CHEBI:15378"/>
        <dbReference type="ChEBI" id="CHEBI:30616"/>
        <dbReference type="ChEBI" id="CHEBI:33019"/>
        <dbReference type="ChEBI" id="CHEBI:57912"/>
        <dbReference type="ChEBI" id="CHEBI:78442"/>
        <dbReference type="ChEBI" id="CHEBI:78535"/>
        <dbReference type="ChEBI" id="CHEBI:456215"/>
        <dbReference type="EC" id="6.1.1.2"/>
    </reaction>
</comment>
<organism evidence="10 11">
    <name type="scientific">Sulfoacidibacillus thermotolerans</name>
    <name type="common">Acidibacillus sulfuroxidans</name>
    <dbReference type="NCBI Taxonomy" id="1765684"/>
    <lineage>
        <taxon>Bacteria</taxon>
        <taxon>Bacillati</taxon>
        <taxon>Bacillota</taxon>
        <taxon>Bacilli</taxon>
        <taxon>Bacillales</taxon>
        <taxon>Alicyclobacillaceae</taxon>
        <taxon>Sulfoacidibacillus</taxon>
    </lineage>
</organism>
<dbReference type="PRINTS" id="PR01039">
    <property type="entry name" value="TRNASYNTHTRP"/>
</dbReference>
<dbReference type="GO" id="GO:0005829">
    <property type="term" value="C:cytosol"/>
    <property type="evidence" value="ECO:0007669"/>
    <property type="project" value="TreeGrafter"/>
</dbReference>
<dbReference type="Gene3D" id="3.40.50.620">
    <property type="entry name" value="HUPs"/>
    <property type="match status" value="1"/>
</dbReference>
<dbReference type="Proteomes" id="UP000245380">
    <property type="component" value="Unassembled WGS sequence"/>
</dbReference>
<evidence type="ECO:0000256" key="8">
    <source>
        <dbReference type="HAMAP-Rule" id="MF_00140"/>
    </source>
</evidence>
<keyword evidence="11" id="KW-1185">Reference proteome</keyword>
<dbReference type="GO" id="GO:0004830">
    <property type="term" value="F:tryptophan-tRNA ligase activity"/>
    <property type="evidence" value="ECO:0007669"/>
    <property type="project" value="UniProtKB-UniRule"/>
</dbReference>
<accession>A0A2U3D5V8</accession>
<protein>
    <recommendedName>
        <fullName evidence="8">Tryptophan--tRNA ligase</fullName>
        <ecNumber evidence="8">6.1.1.2</ecNumber>
    </recommendedName>
    <alternativeName>
        <fullName evidence="8">Tryptophanyl-tRNA synthetase</fullName>
        <shortName evidence="8">TrpRS</shortName>
    </alternativeName>
</protein>
<dbReference type="EC" id="6.1.1.2" evidence="8"/>
<comment type="subcellular location">
    <subcellularLocation>
        <location evidence="8">Cytoplasm</location>
    </subcellularLocation>
</comment>
<feature type="binding site" evidence="8">
    <location>
        <begin position="194"/>
        <end position="198"/>
    </location>
    <ligand>
        <name>ATP</name>
        <dbReference type="ChEBI" id="CHEBI:30616"/>
    </ligand>
</feature>
<dbReference type="InterPro" id="IPR024109">
    <property type="entry name" value="Trp-tRNA-ligase_bac-type"/>
</dbReference>
<feature type="binding site" evidence="8">
    <location>
        <begin position="11"/>
        <end position="13"/>
    </location>
    <ligand>
        <name>ATP</name>
        <dbReference type="ChEBI" id="CHEBI:30616"/>
    </ligand>
</feature>
<dbReference type="GO" id="GO:0005524">
    <property type="term" value="F:ATP binding"/>
    <property type="evidence" value="ECO:0007669"/>
    <property type="project" value="UniProtKB-UniRule"/>
</dbReference>
<feature type="short sequence motif" description="'KMSKS' region" evidence="8">
    <location>
        <begin position="194"/>
        <end position="198"/>
    </location>
</feature>
<feature type="short sequence motif" description="'HIGH' region" evidence="8">
    <location>
        <begin position="12"/>
        <end position="20"/>
    </location>
</feature>
<dbReference type="GO" id="GO:0006436">
    <property type="term" value="P:tryptophanyl-tRNA aminoacylation"/>
    <property type="evidence" value="ECO:0007669"/>
    <property type="project" value="UniProtKB-UniRule"/>
</dbReference>
<dbReference type="InterPro" id="IPR002306">
    <property type="entry name" value="Trp-tRNA-ligase"/>
</dbReference>
<dbReference type="Pfam" id="PF00579">
    <property type="entry name" value="tRNA-synt_1b"/>
    <property type="match status" value="1"/>
</dbReference>
<dbReference type="RefSeq" id="WP_109431565.1">
    <property type="nucleotide sequence ID" value="NZ_MPDK01000031.1"/>
</dbReference>
<dbReference type="AlphaFoldDB" id="A0A2U3D5V8"/>
<dbReference type="HAMAP" id="MF_00140_B">
    <property type="entry name" value="Trp_tRNA_synth_B"/>
    <property type="match status" value="1"/>
</dbReference>
<keyword evidence="4 8" id="KW-0067">ATP-binding</keyword>
<evidence type="ECO:0000256" key="6">
    <source>
        <dbReference type="ARBA" id="ARBA00023146"/>
    </source>
</evidence>
<keyword evidence="6 8" id="KW-0030">Aminoacyl-tRNA synthetase</keyword>
<feature type="binding site" evidence="8">
    <location>
        <begin position="19"/>
        <end position="20"/>
    </location>
    <ligand>
        <name>ATP</name>
        <dbReference type="ChEBI" id="CHEBI:30616"/>
    </ligand>
</feature>
<dbReference type="NCBIfam" id="TIGR00233">
    <property type="entry name" value="trpS"/>
    <property type="match status" value="1"/>
</dbReference>
<dbReference type="PROSITE" id="PS00178">
    <property type="entry name" value="AA_TRNA_LIGASE_I"/>
    <property type="match status" value="1"/>
</dbReference>
<feature type="binding site" evidence="8">
    <location>
        <begin position="146"/>
        <end position="148"/>
    </location>
    <ligand>
        <name>ATP</name>
        <dbReference type="ChEBI" id="CHEBI:30616"/>
    </ligand>
</feature>
<evidence type="ECO:0000256" key="2">
    <source>
        <dbReference type="ARBA" id="ARBA00022598"/>
    </source>
</evidence>
<keyword evidence="2 8" id="KW-0436">Ligase</keyword>